<dbReference type="GO" id="GO:0000293">
    <property type="term" value="F:ferric-chelate reductase activity"/>
    <property type="evidence" value="ECO:0007669"/>
    <property type="project" value="TreeGrafter"/>
</dbReference>
<accession>A0A6A5VXN0</accession>
<feature type="transmembrane region" description="Helical" evidence="9">
    <location>
        <begin position="297"/>
        <end position="318"/>
    </location>
</feature>
<dbReference type="GO" id="GO:0015677">
    <property type="term" value="P:copper ion import"/>
    <property type="evidence" value="ECO:0007669"/>
    <property type="project" value="TreeGrafter"/>
</dbReference>
<dbReference type="OrthoDB" id="4494341at2759"/>
<gene>
    <name evidence="11" type="ORF">P154DRAFT_57719</name>
</gene>
<dbReference type="InterPro" id="IPR013121">
    <property type="entry name" value="Fe_red_NAD-bd_6"/>
</dbReference>
<keyword evidence="6" id="KW-0560">Oxidoreductase</keyword>
<dbReference type="Gene3D" id="3.40.50.80">
    <property type="entry name" value="Nucleotide-binding domain of ferredoxin-NADP reductase (FNR) module"/>
    <property type="match status" value="1"/>
</dbReference>
<comment type="subcellular location">
    <subcellularLocation>
        <location evidence="1">Membrane</location>
        <topology evidence="1">Multi-pass membrane protein</topology>
    </subcellularLocation>
</comment>
<dbReference type="InterPro" id="IPR051410">
    <property type="entry name" value="Ferric/Cupric_Reductase"/>
</dbReference>
<dbReference type="EMBL" id="ML977688">
    <property type="protein sequence ID" value="KAF1993734.1"/>
    <property type="molecule type" value="Genomic_DNA"/>
</dbReference>
<feature type="transmembrane region" description="Helical" evidence="9">
    <location>
        <begin position="238"/>
        <end position="256"/>
    </location>
</feature>
<keyword evidence="7" id="KW-0406">Ion transport</keyword>
<keyword evidence="8 9" id="KW-0472">Membrane</keyword>
<dbReference type="SFLD" id="SFLDG01168">
    <property type="entry name" value="Ferric_reductase_subgroup_(FRE"/>
    <property type="match status" value="1"/>
</dbReference>
<dbReference type="PANTHER" id="PTHR32361:SF12">
    <property type="entry name" value="PUTATIVE (AFU_ORTHOLOGUE AFUA_1G14340)-RELATED"/>
    <property type="match status" value="1"/>
</dbReference>
<sequence length="604" mass="68747">MPSSSLIPRGLLDVWKPAKDLEYSHGLTGVDQDGNFRWVHVTIILFLAVLVPCLILCLINSVHRHVRHLSTLTNPSKQNFWKYPRTRWWPWMQRNIFTAPLWNKRHNRGFQISSAIDNGTLPGRWHAIILLVYISTNVAYCLALPWNRPEAASVSAALRGRSGTLAMLNLVPCILFALRNNPLIPLLGISYDDFNLFHRWSARIVIVEAIIHTLAWLVNAQSAGGWAAVNDALRQEESYTWGMVGTLAFFFILIQACSPLRHAFYETFLNIHRLLVILTLAGTYLHLERHGLPQLPWMWVIIAMWAAEWTVRLARIFYLNVSGRRITRIKVEAMPGEACRVTFDLVRPWTPRPGCHVHMYMPLLAWHSSHPFSVAWSPEDAVPVTEKEKTLSVLEGQDQPPTAHPTSKQISLICRARTGLTRKMYDRAAESPHETFYTWGFIEGPYGGHHSLDSYGTTVLVAGGVGITHQVMYIRHLIQGFHTGTTATQRILLVWTIPSSECLEWIRPWMDEILRQPGRKHCLRIKLFITRPKKKLENSVSTTVQMFPGRPNLKTILEEETRERVGAMAVTVCGSGAFSDEVRAATRVRMGDVSVDFVEEAFTY</sequence>
<dbReference type="GO" id="GO:0006879">
    <property type="term" value="P:intracellular iron ion homeostasis"/>
    <property type="evidence" value="ECO:0007669"/>
    <property type="project" value="TreeGrafter"/>
</dbReference>
<evidence type="ECO:0000256" key="4">
    <source>
        <dbReference type="ARBA" id="ARBA00022692"/>
    </source>
</evidence>
<evidence type="ECO:0000256" key="2">
    <source>
        <dbReference type="ARBA" id="ARBA00006278"/>
    </source>
</evidence>
<protein>
    <recommendedName>
        <fullName evidence="10">FAD-binding FR-type domain-containing protein</fullName>
    </recommendedName>
</protein>
<name>A0A6A5VXN0_9PLEO</name>
<evidence type="ECO:0000313" key="11">
    <source>
        <dbReference type="EMBL" id="KAF1993734.1"/>
    </source>
</evidence>
<keyword evidence="4 9" id="KW-0812">Transmembrane</keyword>
<evidence type="ECO:0000256" key="7">
    <source>
        <dbReference type="ARBA" id="ARBA00023065"/>
    </source>
</evidence>
<dbReference type="CDD" id="cd06186">
    <property type="entry name" value="NOX_Duox_like_FAD_NADP"/>
    <property type="match status" value="1"/>
</dbReference>
<reference evidence="11" key="1">
    <citation type="journal article" date="2020" name="Stud. Mycol.">
        <title>101 Dothideomycetes genomes: a test case for predicting lifestyles and emergence of pathogens.</title>
        <authorList>
            <person name="Haridas S."/>
            <person name="Albert R."/>
            <person name="Binder M."/>
            <person name="Bloem J."/>
            <person name="Labutti K."/>
            <person name="Salamov A."/>
            <person name="Andreopoulos B."/>
            <person name="Baker S."/>
            <person name="Barry K."/>
            <person name="Bills G."/>
            <person name="Bluhm B."/>
            <person name="Cannon C."/>
            <person name="Castanera R."/>
            <person name="Culley D."/>
            <person name="Daum C."/>
            <person name="Ezra D."/>
            <person name="Gonzalez J."/>
            <person name="Henrissat B."/>
            <person name="Kuo A."/>
            <person name="Liang C."/>
            <person name="Lipzen A."/>
            <person name="Lutzoni F."/>
            <person name="Magnuson J."/>
            <person name="Mondo S."/>
            <person name="Nolan M."/>
            <person name="Ohm R."/>
            <person name="Pangilinan J."/>
            <person name="Park H.-J."/>
            <person name="Ramirez L."/>
            <person name="Alfaro M."/>
            <person name="Sun H."/>
            <person name="Tritt A."/>
            <person name="Yoshinaga Y."/>
            <person name="Zwiers L.-H."/>
            <person name="Turgeon B."/>
            <person name="Goodwin S."/>
            <person name="Spatafora J."/>
            <person name="Crous P."/>
            <person name="Grigoriev I."/>
        </authorList>
    </citation>
    <scope>NUCLEOTIDE SEQUENCE</scope>
    <source>
        <strain evidence="11">CBS 123094</strain>
    </source>
</reference>
<comment type="similarity">
    <text evidence="2">Belongs to the ferric reductase (FRE) family.</text>
</comment>
<feature type="transmembrane region" description="Helical" evidence="9">
    <location>
        <begin position="166"/>
        <end position="188"/>
    </location>
</feature>
<dbReference type="Pfam" id="PF08030">
    <property type="entry name" value="NAD_binding_6"/>
    <property type="match status" value="1"/>
</dbReference>
<evidence type="ECO:0000256" key="1">
    <source>
        <dbReference type="ARBA" id="ARBA00004141"/>
    </source>
</evidence>
<feature type="transmembrane region" description="Helical" evidence="9">
    <location>
        <begin position="200"/>
        <end position="218"/>
    </location>
</feature>
<feature type="transmembrane region" description="Helical" evidence="9">
    <location>
        <begin position="127"/>
        <end position="146"/>
    </location>
</feature>
<dbReference type="InterPro" id="IPR013130">
    <property type="entry name" value="Fe3_Rdtase_TM_dom"/>
</dbReference>
<dbReference type="GO" id="GO:0005886">
    <property type="term" value="C:plasma membrane"/>
    <property type="evidence" value="ECO:0007669"/>
    <property type="project" value="TreeGrafter"/>
</dbReference>
<dbReference type="Proteomes" id="UP000799779">
    <property type="component" value="Unassembled WGS sequence"/>
</dbReference>
<evidence type="ECO:0000256" key="9">
    <source>
        <dbReference type="SAM" id="Phobius"/>
    </source>
</evidence>
<evidence type="ECO:0000256" key="6">
    <source>
        <dbReference type="ARBA" id="ARBA00023002"/>
    </source>
</evidence>
<evidence type="ECO:0000256" key="8">
    <source>
        <dbReference type="ARBA" id="ARBA00023136"/>
    </source>
</evidence>
<keyword evidence="3" id="KW-0813">Transport</keyword>
<dbReference type="InterPro" id="IPR017927">
    <property type="entry name" value="FAD-bd_FR_type"/>
</dbReference>
<evidence type="ECO:0000313" key="12">
    <source>
        <dbReference type="Proteomes" id="UP000799779"/>
    </source>
</evidence>
<evidence type="ECO:0000256" key="5">
    <source>
        <dbReference type="ARBA" id="ARBA00022989"/>
    </source>
</evidence>
<evidence type="ECO:0000256" key="3">
    <source>
        <dbReference type="ARBA" id="ARBA00022448"/>
    </source>
</evidence>
<feature type="transmembrane region" description="Helical" evidence="9">
    <location>
        <begin position="268"/>
        <end position="285"/>
    </location>
</feature>
<dbReference type="PROSITE" id="PS51384">
    <property type="entry name" value="FAD_FR"/>
    <property type="match status" value="1"/>
</dbReference>
<proteinExistence type="inferred from homology"/>
<dbReference type="SUPFAM" id="SSF52343">
    <property type="entry name" value="Ferredoxin reductase-like, C-terminal NADP-linked domain"/>
    <property type="match status" value="1"/>
</dbReference>
<feature type="domain" description="FAD-binding FR-type" evidence="10">
    <location>
        <begin position="306"/>
        <end position="452"/>
    </location>
</feature>
<dbReference type="GO" id="GO:0006826">
    <property type="term" value="P:iron ion transport"/>
    <property type="evidence" value="ECO:0007669"/>
    <property type="project" value="TreeGrafter"/>
</dbReference>
<dbReference type="Pfam" id="PF01794">
    <property type="entry name" value="Ferric_reduct"/>
    <property type="match status" value="1"/>
</dbReference>
<dbReference type="AlphaFoldDB" id="A0A6A5VXN0"/>
<keyword evidence="12" id="KW-1185">Reference proteome</keyword>
<organism evidence="11 12">
    <name type="scientific">Amniculicola lignicola CBS 123094</name>
    <dbReference type="NCBI Taxonomy" id="1392246"/>
    <lineage>
        <taxon>Eukaryota</taxon>
        <taxon>Fungi</taxon>
        <taxon>Dikarya</taxon>
        <taxon>Ascomycota</taxon>
        <taxon>Pezizomycotina</taxon>
        <taxon>Dothideomycetes</taxon>
        <taxon>Pleosporomycetidae</taxon>
        <taxon>Pleosporales</taxon>
        <taxon>Amniculicolaceae</taxon>
        <taxon>Amniculicola</taxon>
    </lineage>
</organism>
<evidence type="ECO:0000259" key="10">
    <source>
        <dbReference type="PROSITE" id="PS51384"/>
    </source>
</evidence>
<dbReference type="InterPro" id="IPR039261">
    <property type="entry name" value="FNR_nucleotide-bd"/>
</dbReference>
<feature type="transmembrane region" description="Helical" evidence="9">
    <location>
        <begin position="38"/>
        <end position="59"/>
    </location>
</feature>
<dbReference type="PANTHER" id="PTHR32361">
    <property type="entry name" value="FERRIC/CUPRIC REDUCTASE TRANSMEMBRANE COMPONENT"/>
    <property type="match status" value="1"/>
</dbReference>
<keyword evidence="5 9" id="KW-1133">Transmembrane helix</keyword>
<dbReference type="SFLD" id="SFLDS00052">
    <property type="entry name" value="Ferric_Reductase_Domain"/>
    <property type="match status" value="1"/>
</dbReference>